<protein>
    <submittedName>
        <fullName evidence="1">Uncharacterized protein</fullName>
    </submittedName>
</protein>
<evidence type="ECO:0000313" key="1">
    <source>
        <dbReference type="EMBL" id="MBS4216034.1"/>
    </source>
</evidence>
<reference evidence="1" key="1">
    <citation type="submission" date="2021-05" db="EMBL/GenBank/DDBJ databases">
        <title>Novel Bacillus species.</title>
        <authorList>
            <person name="Liu G."/>
        </authorList>
    </citation>
    <scope>NUCLEOTIDE SEQUENCE</scope>
    <source>
        <strain evidence="1">FJAT-49825</strain>
    </source>
</reference>
<dbReference type="AlphaFoldDB" id="A0A942UD58"/>
<name>A0A942UD58_9BACI</name>
<dbReference type="RefSeq" id="WP_213120527.1">
    <property type="nucleotide sequence ID" value="NZ_JAGYPF010000005.1"/>
</dbReference>
<comment type="caution">
    <text evidence="1">The sequence shown here is derived from an EMBL/GenBank/DDBJ whole genome shotgun (WGS) entry which is preliminary data.</text>
</comment>
<keyword evidence="2" id="KW-1185">Reference proteome</keyword>
<accession>A0A942UD58</accession>
<dbReference type="EMBL" id="JAGYPF010000005">
    <property type="protein sequence ID" value="MBS4216034.1"/>
    <property type="molecule type" value="Genomic_DNA"/>
</dbReference>
<organism evidence="1 2">
    <name type="scientific">Neobacillus rhizophilus</name>
    <dbReference type="NCBI Taxonomy" id="2833579"/>
    <lineage>
        <taxon>Bacteria</taxon>
        <taxon>Bacillati</taxon>
        <taxon>Bacillota</taxon>
        <taxon>Bacilli</taxon>
        <taxon>Bacillales</taxon>
        <taxon>Bacillaceae</taxon>
        <taxon>Neobacillus</taxon>
    </lineage>
</organism>
<sequence length="135" mass="15916">MRVSETTKQLYSLSVSLECFEGISHHVSINFLKERFVYTEWRNQPEQHPFSPLPVFKPGSLEQFKRKIYSMRIWEWEPTYLKENGIVLDGNFWTVTLKTQEKTYEFGGMESFPANWGRFLKALEMLVGVPFGKLV</sequence>
<gene>
    <name evidence="1" type="ORF">KHA99_26785</name>
</gene>
<evidence type="ECO:0000313" key="2">
    <source>
        <dbReference type="Proteomes" id="UP000679749"/>
    </source>
</evidence>
<dbReference type="Proteomes" id="UP000679749">
    <property type="component" value="Unassembled WGS sequence"/>
</dbReference>
<proteinExistence type="predicted"/>